<dbReference type="OrthoDB" id="2435437at2759"/>
<feature type="non-terminal residue" evidence="3">
    <location>
        <position position="1"/>
    </location>
</feature>
<dbReference type="EMBL" id="CAJVPY010011311">
    <property type="protein sequence ID" value="CAG8725995.1"/>
    <property type="molecule type" value="Genomic_DNA"/>
</dbReference>
<evidence type="ECO:0000313" key="3">
    <source>
        <dbReference type="EMBL" id="CAG8725995.1"/>
    </source>
</evidence>
<dbReference type="AlphaFoldDB" id="A0A9N9I9Q8"/>
<gene>
    <name evidence="3" type="ORF">DERYTH_LOCUS14723</name>
</gene>
<keyword evidence="1" id="KW-0175">Coiled coil</keyword>
<evidence type="ECO:0000313" key="4">
    <source>
        <dbReference type="Proteomes" id="UP000789405"/>
    </source>
</evidence>
<feature type="region of interest" description="Disordered" evidence="2">
    <location>
        <begin position="62"/>
        <end position="87"/>
    </location>
</feature>
<feature type="compositionally biased region" description="Acidic residues" evidence="2">
    <location>
        <begin position="62"/>
        <end position="73"/>
    </location>
</feature>
<accession>A0A9N9I9Q8</accession>
<proteinExistence type="predicted"/>
<reference evidence="3" key="1">
    <citation type="submission" date="2021-06" db="EMBL/GenBank/DDBJ databases">
        <authorList>
            <person name="Kallberg Y."/>
            <person name="Tangrot J."/>
            <person name="Rosling A."/>
        </authorList>
    </citation>
    <scope>NUCLEOTIDE SEQUENCE</scope>
    <source>
        <strain evidence="3">MA453B</strain>
    </source>
</reference>
<protein>
    <submittedName>
        <fullName evidence="3">17017_t:CDS:1</fullName>
    </submittedName>
</protein>
<feature type="coiled-coil region" evidence="1">
    <location>
        <begin position="108"/>
        <end position="135"/>
    </location>
</feature>
<evidence type="ECO:0000256" key="2">
    <source>
        <dbReference type="SAM" id="MobiDB-lite"/>
    </source>
</evidence>
<comment type="caution">
    <text evidence="3">The sequence shown here is derived from an EMBL/GenBank/DDBJ whole genome shotgun (WGS) entry which is preliminary data.</text>
</comment>
<dbReference type="Proteomes" id="UP000789405">
    <property type="component" value="Unassembled WGS sequence"/>
</dbReference>
<keyword evidence="4" id="KW-1185">Reference proteome</keyword>
<evidence type="ECO:0000256" key="1">
    <source>
        <dbReference type="SAM" id="Coils"/>
    </source>
</evidence>
<feature type="compositionally biased region" description="Low complexity" evidence="2">
    <location>
        <begin position="74"/>
        <end position="84"/>
    </location>
</feature>
<organism evidence="3 4">
    <name type="scientific">Dentiscutata erythropus</name>
    <dbReference type="NCBI Taxonomy" id="1348616"/>
    <lineage>
        <taxon>Eukaryota</taxon>
        <taxon>Fungi</taxon>
        <taxon>Fungi incertae sedis</taxon>
        <taxon>Mucoromycota</taxon>
        <taxon>Glomeromycotina</taxon>
        <taxon>Glomeromycetes</taxon>
        <taxon>Diversisporales</taxon>
        <taxon>Gigasporaceae</taxon>
        <taxon>Dentiscutata</taxon>
    </lineage>
</organism>
<name>A0A9N9I9Q8_9GLOM</name>
<sequence>MTRTRTLKQKIIIHPGRVRRPRLNIRSIRWRYYKQAEFADNSQESPVNNDLKDSEDVLINNDLEDSNEDDDFENSSTNNNNLENDYVDDNFENTSINNDDLRNSSDDLEDILVNNVELEDSNDDFEDNISDFENRDNDFSINNDSPYTQKIEDFQSHHAPENVKRLRSQRTRMFLLNIKSHYIPIDNRKTPSTSKQIKPNQLERRFGRIEAIISFLLPSNLEHPNDQMQDALKMSRFLKYDELGIHCSQDRSRRGYKELWIVEEDYQIIPLSYILKPISIWFENVLKPVTYDFHVSEILYQDPATKRIHIRLV</sequence>